<dbReference type="AlphaFoldDB" id="A0A392T465"/>
<dbReference type="Proteomes" id="UP000265520">
    <property type="component" value="Unassembled WGS sequence"/>
</dbReference>
<comment type="caution">
    <text evidence="2">The sequence shown here is derived from an EMBL/GenBank/DDBJ whole genome shotgun (WGS) entry which is preliminary data.</text>
</comment>
<keyword evidence="3" id="KW-1185">Reference proteome</keyword>
<evidence type="ECO:0000313" key="2">
    <source>
        <dbReference type="EMBL" id="MCI55304.1"/>
    </source>
</evidence>
<sequence>DIEGLLLVQESQLEKFRQELMILNASAHLAQASGGRGGAGTRGRGRSNRGRGRSTSHSTGNRPTCQL</sequence>
<feature type="non-terminal residue" evidence="2">
    <location>
        <position position="1"/>
    </location>
</feature>
<evidence type="ECO:0000256" key="1">
    <source>
        <dbReference type="SAM" id="MobiDB-lite"/>
    </source>
</evidence>
<protein>
    <submittedName>
        <fullName evidence="2">Uncharacterized protein</fullName>
    </submittedName>
</protein>
<dbReference type="EMBL" id="LXQA010494108">
    <property type="protein sequence ID" value="MCI55304.1"/>
    <property type="molecule type" value="Genomic_DNA"/>
</dbReference>
<name>A0A392T465_9FABA</name>
<feature type="compositionally biased region" description="Low complexity" evidence="1">
    <location>
        <begin position="55"/>
        <end position="67"/>
    </location>
</feature>
<feature type="compositionally biased region" description="Basic residues" evidence="1">
    <location>
        <begin position="43"/>
        <end position="54"/>
    </location>
</feature>
<feature type="region of interest" description="Disordered" evidence="1">
    <location>
        <begin position="29"/>
        <end position="67"/>
    </location>
</feature>
<accession>A0A392T465</accession>
<evidence type="ECO:0000313" key="3">
    <source>
        <dbReference type="Proteomes" id="UP000265520"/>
    </source>
</evidence>
<proteinExistence type="predicted"/>
<reference evidence="2 3" key="1">
    <citation type="journal article" date="2018" name="Front. Plant Sci.">
        <title>Red Clover (Trifolium pratense) and Zigzag Clover (T. medium) - A Picture of Genomic Similarities and Differences.</title>
        <authorList>
            <person name="Dluhosova J."/>
            <person name="Istvanek J."/>
            <person name="Nedelnik J."/>
            <person name="Repkova J."/>
        </authorList>
    </citation>
    <scope>NUCLEOTIDE SEQUENCE [LARGE SCALE GENOMIC DNA]</scope>
    <source>
        <strain evidence="3">cv. 10/8</strain>
        <tissue evidence="2">Leaf</tissue>
    </source>
</reference>
<organism evidence="2 3">
    <name type="scientific">Trifolium medium</name>
    <dbReference type="NCBI Taxonomy" id="97028"/>
    <lineage>
        <taxon>Eukaryota</taxon>
        <taxon>Viridiplantae</taxon>
        <taxon>Streptophyta</taxon>
        <taxon>Embryophyta</taxon>
        <taxon>Tracheophyta</taxon>
        <taxon>Spermatophyta</taxon>
        <taxon>Magnoliopsida</taxon>
        <taxon>eudicotyledons</taxon>
        <taxon>Gunneridae</taxon>
        <taxon>Pentapetalae</taxon>
        <taxon>rosids</taxon>
        <taxon>fabids</taxon>
        <taxon>Fabales</taxon>
        <taxon>Fabaceae</taxon>
        <taxon>Papilionoideae</taxon>
        <taxon>50 kb inversion clade</taxon>
        <taxon>NPAAA clade</taxon>
        <taxon>Hologalegina</taxon>
        <taxon>IRL clade</taxon>
        <taxon>Trifolieae</taxon>
        <taxon>Trifolium</taxon>
    </lineage>
</organism>